<dbReference type="AlphaFoldDB" id="A0AAE1NPC0"/>
<feature type="region of interest" description="Disordered" evidence="1">
    <location>
        <begin position="1"/>
        <end position="27"/>
    </location>
</feature>
<accession>A0AAE1NPC0</accession>
<reference evidence="2" key="1">
    <citation type="submission" date="2023-11" db="EMBL/GenBank/DDBJ databases">
        <title>Genome assemblies of two species of porcelain crab, Petrolisthes cinctipes and Petrolisthes manimaculis (Anomura: Porcellanidae).</title>
        <authorList>
            <person name="Angst P."/>
        </authorList>
    </citation>
    <scope>NUCLEOTIDE SEQUENCE</scope>
    <source>
        <strain evidence="2">PB745_02</strain>
        <tissue evidence="2">Gill</tissue>
    </source>
</reference>
<comment type="caution">
    <text evidence="2">The sequence shown here is derived from an EMBL/GenBank/DDBJ whole genome shotgun (WGS) entry which is preliminary data.</text>
</comment>
<dbReference type="EMBL" id="JAWZYT010004729">
    <property type="protein sequence ID" value="KAK4292784.1"/>
    <property type="molecule type" value="Genomic_DNA"/>
</dbReference>
<dbReference type="Proteomes" id="UP001292094">
    <property type="component" value="Unassembled WGS sequence"/>
</dbReference>
<name>A0AAE1NPC0_9EUCA</name>
<evidence type="ECO:0000313" key="2">
    <source>
        <dbReference type="EMBL" id="KAK4292784.1"/>
    </source>
</evidence>
<evidence type="ECO:0000313" key="3">
    <source>
        <dbReference type="Proteomes" id="UP001292094"/>
    </source>
</evidence>
<keyword evidence="3" id="KW-1185">Reference proteome</keyword>
<proteinExistence type="predicted"/>
<evidence type="ECO:0000256" key="1">
    <source>
        <dbReference type="SAM" id="MobiDB-lite"/>
    </source>
</evidence>
<gene>
    <name evidence="2" type="ORF">Pmani_034476</name>
</gene>
<organism evidence="2 3">
    <name type="scientific">Petrolisthes manimaculis</name>
    <dbReference type="NCBI Taxonomy" id="1843537"/>
    <lineage>
        <taxon>Eukaryota</taxon>
        <taxon>Metazoa</taxon>
        <taxon>Ecdysozoa</taxon>
        <taxon>Arthropoda</taxon>
        <taxon>Crustacea</taxon>
        <taxon>Multicrustacea</taxon>
        <taxon>Malacostraca</taxon>
        <taxon>Eumalacostraca</taxon>
        <taxon>Eucarida</taxon>
        <taxon>Decapoda</taxon>
        <taxon>Pleocyemata</taxon>
        <taxon>Anomura</taxon>
        <taxon>Galatheoidea</taxon>
        <taxon>Porcellanidae</taxon>
        <taxon>Petrolisthes</taxon>
    </lineage>
</organism>
<sequence length="94" mass="10490">MKGGRWWEREREVVGEGEGGGGRGRWWDRQVVGEGGGAWEKETFMTCTFYSAHLSIRLSPIVFSSPSSICLIPFSPTILNLNIRPSDFPSILTT</sequence>
<protein>
    <submittedName>
        <fullName evidence="2">Uncharacterized protein</fullName>
    </submittedName>
</protein>
<feature type="compositionally biased region" description="Basic and acidic residues" evidence="1">
    <location>
        <begin position="1"/>
        <end position="14"/>
    </location>
</feature>